<feature type="non-terminal residue" evidence="1">
    <location>
        <position position="81"/>
    </location>
</feature>
<dbReference type="EMBL" id="BARS01005527">
    <property type="protein sequence ID" value="GAF74751.1"/>
    <property type="molecule type" value="Genomic_DNA"/>
</dbReference>
<evidence type="ECO:0008006" key="2">
    <source>
        <dbReference type="Google" id="ProtNLM"/>
    </source>
</evidence>
<comment type="caution">
    <text evidence="1">The sequence shown here is derived from an EMBL/GenBank/DDBJ whole genome shotgun (WGS) entry which is preliminary data.</text>
</comment>
<gene>
    <name evidence="1" type="ORF">S01H1_10839</name>
</gene>
<proteinExistence type="predicted"/>
<organism evidence="1">
    <name type="scientific">marine sediment metagenome</name>
    <dbReference type="NCBI Taxonomy" id="412755"/>
    <lineage>
        <taxon>unclassified sequences</taxon>
        <taxon>metagenomes</taxon>
        <taxon>ecological metagenomes</taxon>
    </lineage>
</organism>
<accession>X0SI06</accession>
<name>X0SI06_9ZZZZ</name>
<protein>
    <recommendedName>
        <fullName evidence="2">Double zinc ribbon domain-containing protein</fullName>
    </recommendedName>
</protein>
<sequence>MIPVPVRLPDLLEIFFPSLCVLCTTPLDGEKAVCTPCLEALSPTGLGPWLDETAVREGLDEVWSAFWYDETMQSLIHLFKY</sequence>
<dbReference type="AlphaFoldDB" id="X0SI06"/>
<evidence type="ECO:0000313" key="1">
    <source>
        <dbReference type="EMBL" id="GAF74751.1"/>
    </source>
</evidence>
<reference evidence="1" key="1">
    <citation type="journal article" date="2014" name="Front. Microbiol.">
        <title>High frequency of phylogenetically diverse reductive dehalogenase-homologous genes in deep subseafloor sedimentary metagenomes.</title>
        <authorList>
            <person name="Kawai M."/>
            <person name="Futagami T."/>
            <person name="Toyoda A."/>
            <person name="Takaki Y."/>
            <person name="Nishi S."/>
            <person name="Hori S."/>
            <person name="Arai W."/>
            <person name="Tsubouchi T."/>
            <person name="Morono Y."/>
            <person name="Uchiyama I."/>
            <person name="Ito T."/>
            <person name="Fujiyama A."/>
            <person name="Inagaki F."/>
            <person name="Takami H."/>
        </authorList>
    </citation>
    <scope>NUCLEOTIDE SEQUENCE</scope>
    <source>
        <strain evidence="1">Expedition CK06-06</strain>
    </source>
</reference>